<reference evidence="2 3" key="1">
    <citation type="submission" date="2020-03" db="EMBL/GenBank/DDBJ databases">
        <title>Dissostichus mawsoni Genome sequencing and assembly.</title>
        <authorList>
            <person name="Park H."/>
        </authorList>
    </citation>
    <scope>NUCLEOTIDE SEQUENCE [LARGE SCALE GENOMIC DNA]</scope>
    <source>
        <strain evidence="2">DM0001</strain>
        <tissue evidence="2">Muscle</tissue>
    </source>
</reference>
<accession>A0A7J5ZC15</accession>
<organism evidence="2 3">
    <name type="scientific">Dissostichus mawsoni</name>
    <name type="common">Antarctic cod</name>
    <dbReference type="NCBI Taxonomy" id="36200"/>
    <lineage>
        <taxon>Eukaryota</taxon>
        <taxon>Metazoa</taxon>
        <taxon>Chordata</taxon>
        <taxon>Craniata</taxon>
        <taxon>Vertebrata</taxon>
        <taxon>Euteleostomi</taxon>
        <taxon>Actinopterygii</taxon>
        <taxon>Neopterygii</taxon>
        <taxon>Teleostei</taxon>
        <taxon>Neoteleostei</taxon>
        <taxon>Acanthomorphata</taxon>
        <taxon>Eupercaria</taxon>
        <taxon>Perciformes</taxon>
        <taxon>Notothenioidei</taxon>
        <taxon>Nototheniidae</taxon>
        <taxon>Dissostichus</taxon>
    </lineage>
</organism>
<feature type="chain" id="PRO_5029867063" evidence="1">
    <location>
        <begin position="23"/>
        <end position="172"/>
    </location>
</feature>
<sequence>METTLYTLLMCLMSGTLMPIHLHPCILACLAFVSTPNSSHCGFLLFHYASVNPYRKGILNSNFIVILCKAHCFHFVQGGSGYTELRLIIMSTVCCLKCEGLASYINPCYLTTRRIPNQVNIYLYGFFLTFCYKPYTFVLVRLFTFSPKIILECEKCSIFTAQLWILEKVLFG</sequence>
<evidence type="ECO:0000313" key="3">
    <source>
        <dbReference type="Proteomes" id="UP000518266"/>
    </source>
</evidence>
<evidence type="ECO:0000256" key="1">
    <source>
        <dbReference type="SAM" id="SignalP"/>
    </source>
</evidence>
<proteinExistence type="predicted"/>
<dbReference type="EMBL" id="JAAKFY010000004">
    <property type="protein sequence ID" value="KAF3858671.1"/>
    <property type="molecule type" value="Genomic_DNA"/>
</dbReference>
<dbReference type="Proteomes" id="UP000518266">
    <property type="component" value="Unassembled WGS sequence"/>
</dbReference>
<keyword evidence="1" id="KW-0732">Signal</keyword>
<protein>
    <submittedName>
        <fullName evidence="2">Uncharacterized protein</fullName>
    </submittedName>
</protein>
<feature type="signal peptide" evidence="1">
    <location>
        <begin position="1"/>
        <end position="22"/>
    </location>
</feature>
<comment type="caution">
    <text evidence="2">The sequence shown here is derived from an EMBL/GenBank/DDBJ whole genome shotgun (WGS) entry which is preliminary data.</text>
</comment>
<keyword evidence="3" id="KW-1185">Reference proteome</keyword>
<gene>
    <name evidence="2" type="ORF">F7725_011872</name>
</gene>
<dbReference type="AlphaFoldDB" id="A0A7J5ZC15"/>
<evidence type="ECO:0000313" key="2">
    <source>
        <dbReference type="EMBL" id="KAF3858671.1"/>
    </source>
</evidence>
<name>A0A7J5ZC15_DISMA</name>